<dbReference type="Proteomes" id="UP000800094">
    <property type="component" value="Unassembled WGS sequence"/>
</dbReference>
<organism evidence="1 2">
    <name type="scientific">Trematosphaeria pertusa</name>
    <dbReference type="NCBI Taxonomy" id="390896"/>
    <lineage>
        <taxon>Eukaryota</taxon>
        <taxon>Fungi</taxon>
        <taxon>Dikarya</taxon>
        <taxon>Ascomycota</taxon>
        <taxon>Pezizomycotina</taxon>
        <taxon>Dothideomycetes</taxon>
        <taxon>Pleosporomycetidae</taxon>
        <taxon>Pleosporales</taxon>
        <taxon>Massarineae</taxon>
        <taxon>Trematosphaeriaceae</taxon>
        <taxon>Trematosphaeria</taxon>
    </lineage>
</organism>
<evidence type="ECO:0000313" key="1">
    <source>
        <dbReference type="EMBL" id="KAF2247840.1"/>
    </source>
</evidence>
<dbReference type="EMBL" id="ML987196">
    <property type="protein sequence ID" value="KAF2247840.1"/>
    <property type="molecule type" value="Genomic_DNA"/>
</dbReference>
<dbReference type="AlphaFoldDB" id="A0A6A6IE46"/>
<dbReference type="RefSeq" id="XP_033682844.1">
    <property type="nucleotide sequence ID" value="XM_033826858.1"/>
</dbReference>
<dbReference type="GeneID" id="54580188"/>
<proteinExistence type="predicted"/>
<gene>
    <name evidence="1" type="ORF">BU26DRAFT_505628</name>
</gene>
<dbReference type="OrthoDB" id="3789882at2759"/>
<keyword evidence="2" id="KW-1185">Reference proteome</keyword>
<evidence type="ECO:0000313" key="2">
    <source>
        <dbReference type="Proteomes" id="UP000800094"/>
    </source>
</evidence>
<protein>
    <submittedName>
        <fullName evidence="1">Uncharacterized protein</fullName>
    </submittedName>
</protein>
<sequence length="612" mass="68144">MAGTKHPKSRAHKATLHWDDREVALIFNWSDYCLRNGLGYQATIEQEVLKVKRKDGSIREEVTYRQISDKLCYALKNRPSIPTFLKEGTQCLGKRHLRDHWLREMNTQRREWGFEPIGQLRATASQAKGGVDVASSVEGIIHQAEAEDAETLQGESRATSISSIEDKATEGDQAVVENRIVLAKPNRSASGGHLAILRGVNGSPLFTRRQAAGQPLRESNVMGSQRLPLPSNSLQHVQRVRSAFEASSTPVSEATYPSPLSPDCSRSTAKGITFHVHVDDDTAAASADRSTRAKVDLLFDSFCWLMGKVIALQGGETPESVDRMKRIRDTFVQEPGGAELGRLLEDLIAMDEQKKRYRDLAQKLVGRQDFLKEASFPGLPSPAHLDREWKAMRRGIVDAIGFGPDSSGPSPFNVGYLAARIDDLVDGKVQEVEISKWVRGLMAHLDSPHSVQLLLSSLLCKWVFLTPEPMCTEQDTIKTVLLYKQIRDTAPGLTALNDPQEWLQRAVELKKTVMISPMEYRIHFYRPGTPFDPSCMPGEDVEGFPVHDVHCRSKRVKLCLFPALAVQPVDQPLPNADIRAALVSHKCFFPSGKEKEEFNPNNTISKAVVLVE</sequence>
<reference evidence="1" key="1">
    <citation type="journal article" date="2020" name="Stud. Mycol.">
        <title>101 Dothideomycetes genomes: a test case for predicting lifestyles and emergence of pathogens.</title>
        <authorList>
            <person name="Haridas S."/>
            <person name="Albert R."/>
            <person name="Binder M."/>
            <person name="Bloem J."/>
            <person name="Labutti K."/>
            <person name="Salamov A."/>
            <person name="Andreopoulos B."/>
            <person name="Baker S."/>
            <person name="Barry K."/>
            <person name="Bills G."/>
            <person name="Bluhm B."/>
            <person name="Cannon C."/>
            <person name="Castanera R."/>
            <person name="Culley D."/>
            <person name="Daum C."/>
            <person name="Ezra D."/>
            <person name="Gonzalez J."/>
            <person name="Henrissat B."/>
            <person name="Kuo A."/>
            <person name="Liang C."/>
            <person name="Lipzen A."/>
            <person name="Lutzoni F."/>
            <person name="Magnuson J."/>
            <person name="Mondo S."/>
            <person name="Nolan M."/>
            <person name="Ohm R."/>
            <person name="Pangilinan J."/>
            <person name="Park H.-J."/>
            <person name="Ramirez L."/>
            <person name="Alfaro M."/>
            <person name="Sun H."/>
            <person name="Tritt A."/>
            <person name="Yoshinaga Y."/>
            <person name="Zwiers L.-H."/>
            <person name="Turgeon B."/>
            <person name="Goodwin S."/>
            <person name="Spatafora J."/>
            <person name="Crous P."/>
            <person name="Grigoriev I."/>
        </authorList>
    </citation>
    <scope>NUCLEOTIDE SEQUENCE</scope>
    <source>
        <strain evidence="1">CBS 122368</strain>
    </source>
</reference>
<accession>A0A6A6IE46</accession>
<name>A0A6A6IE46_9PLEO</name>